<protein>
    <recommendedName>
        <fullName evidence="7">Bifunctional glutamine synthetase adenylyltransferase/adenylyl-removing enzyme</fullName>
    </recommendedName>
    <alternativeName>
        <fullName evidence="7">ATP:glutamine synthetase adenylyltransferase</fullName>
    </alternativeName>
    <alternativeName>
        <fullName evidence="7">ATase</fullName>
    </alternativeName>
    <domain>
        <recommendedName>
            <fullName evidence="7">Glutamine synthetase adenylyl-L-tyrosine phosphorylase</fullName>
            <ecNumber evidence="7">2.7.7.89</ecNumber>
        </recommendedName>
        <alternativeName>
            <fullName evidence="7">Adenylyl removase</fullName>
            <shortName evidence="7">AR</shortName>
            <shortName evidence="7">AT-N</shortName>
        </alternativeName>
    </domain>
    <domain>
        <recommendedName>
            <fullName evidence="7">Glutamine synthetase adenylyl transferase</fullName>
            <ecNumber evidence="7">2.7.7.42</ecNumber>
        </recommendedName>
        <alternativeName>
            <fullName evidence="7">Adenylyl transferase</fullName>
            <shortName evidence="7">AT</shortName>
            <shortName evidence="7">AT-C</shortName>
        </alternativeName>
    </domain>
</protein>
<evidence type="ECO:0000259" key="10">
    <source>
        <dbReference type="Pfam" id="PF08335"/>
    </source>
</evidence>
<dbReference type="GO" id="GO:0000820">
    <property type="term" value="P:regulation of glutamine family amino acid metabolic process"/>
    <property type="evidence" value="ECO:0007669"/>
    <property type="project" value="UniProtKB-UniRule"/>
</dbReference>
<feature type="domain" description="Glutamate-ammonia ligase adenylyltransferase repeated" evidence="9">
    <location>
        <begin position="597"/>
        <end position="837"/>
    </location>
</feature>
<proteinExistence type="inferred from homology"/>
<dbReference type="SUPFAM" id="SSF81593">
    <property type="entry name" value="Nucleotidyltransferase substrate binding subunit/domain"/>
    <property type="match status" value="2"/>
</dbReference>
<evidence type="ECO:0000256" key="3">
    <source>
        <dbReference type="ARBA" id="ARBA00022741"/>
    </source>
</evidence>
<dbReference type="EC" id="2.7.7.42" evidence="7"/>
<evidence type="ECO:0000256" key="4">
    <source>
        <dbReference type="ARBA" id="ARBA00022840"/>
    </source>
</evidence>
<dbReference type="HAMAP" id="MF_00802">
    <property type="entry name" value="GlnE"/>
    <property type="match status" value="1"/>
</dbReference>
<name>A0AAW4G4V0_GORRU</name>
<evidence type="ECO:0000313" key="12">
    <source>
        <dbReference type="Proteomes" id="UP001195196"/>
    </source>
</evidence>
<dbReference type="GO" id="GO:0047388">
    <property type="term" value="F:[glutamine synthetase]-adenylyl-L-tyrosine phosphorylase activity"/>
    <property type="evidence" value="ECO:0007669"/>
    <property type="project" value="UniProtKB-EC"/>
</dbReference>
<dbReference type="Gene3D" id="3.30.460.10">
    <property type="entry name" value="Beta Polymerase, domain 2"/>
    <property type="match status" value="2"/>
</dbReference>
<evidence type="ECO:0000259" key="9">
    <source>
        <dbReference type="Pfam" id="PF03710"/>
    </source>
</evidence>
<dbReference type="InterPro" id="IPR023057">
    <property type="entry name" value="GlnE"/>
</dbReference>
<dbReference type="GO" id="GO:0008882">
    <property type="term" value="F:[glutamate-ammonia-ligase] adenylyltransferase activity"/>
    <property type="evidence" value="ECO:0007669"/>
    <property type="project" value="UniProtKB-UniRule"/>
</dbReference>
<organism evidence="11 12">
    <name type="scientific">Gordonia rubripertincta</name>
    <name type="common">Rhodococcus corallinus</name>
    <dbReference type="NCBI Taxonomy" id="36822"/>
    <lineage>
        <taxon>Bacteria</taxon>
        <taxon>Bacillati</taxon>
        <taxon>Actinomycetota</taxon>
        <taxon>Actinomycetes</taxon>
        <taxon>Mycobacteriales</taxon>
        <taxon>Gordoniaceae</taxon>
        <taxon>Gordonia</taxon>
    </lineage>
</organism>
<evidence type="ECO:0000256" key="8">
    <source>
        <dbReference type="SAM" id="MobiDB-lite"/>
    </source>
</evidence>
<dbReference type="PANTHER" id="PTHR30621">
    <property type="entry name" value="GLUTAMINE SYNTHETASE ADENYLYLTRANSFERASE"/>
    <property type="match status" value="1"/>
</dbReference>
<reference evidence="11" key="1">
    <citation type="submission" date="2021-02" db="EMBL/GenBank/DDBJ databases">
        <title>Taxonomy, biology and ecology of Rhodococcus bacteria occurring in California pistachio and other woody hosts as revealed by genome sequence analyses.</title>
        <authorList>
            <person name="Riely B."/>
            <person name="Gai Y."/>
        </authorList>
    </citation>
    <scope>NUCLEOTIDE SEQUENCE</scope>
    <source>
        <strain evidence="11">BP-295</strain>
    </source>
</reference>
<accession>A0AAW4G4V0</accession>
<dbReference type="CDD" id="cd05401">
    <property type="entry name" value="NT_GlnE_GlnD_like"/>
    <property type="match status" value="2"/>
</dbReference>
<dbReference type="InterPro" id="IPR043519">
    <property type="entry name" value="NT_sf"/>
</dbReference>
<dbReference type="Proteomes" id="UP001195196">
    <property type="component" value="Unassembled WGS sequence"/>
</dbReference>
<dbReference type="AlphaFoldDB" id="A0AAW4G4V0"/>
<dbReference type="InterPro" id="IPR005190">
    <property type="entry name" value="GlnE_rpt_dom"/>
</dbReference>
<keyword evidence="2 7" id="KW-0548">Nucleotidyltransferase</keyword>
<dbReference type="RefSeq" id="WP_182371870.1">
    <property type="nucleotide sequence ID" value="NZ_CP059694.1"/>
</dbReference>
<comment type="catalytic activity">
    <reaction evidence="7">
        <text>[glutamine synthetase]-O(4)-(5'-adenylyl)-L-tyrosine + phosphate = [glutamine synthetase]-L-tyrosine + ADP</text>
        <dbReference type="Rhea" id="RHEA:43716"/>
        <dbReference type="Rhea" id="RHEA-COMP:10660"/>
        <dbReference type="Rhea" id="RHEA-COMP:10661"/>
        <dbReference type="ChEBI" id="CHEBI:43474"/>
        <dbReference type="ChEBI" id="CHEBI:46858"/>
        <dbReference type="ChEBI" id="CHEBI:83624"/>
        <dbReference type="ChEBI" id="CHEBI:456216"/>
        <dbReference type="EC" id="2.7.7.89"/>
    </reaction>
</comment>
<evidence type="ECO:0000256" key="5">
    <source>
        <dbReference type="ARBA" id="ARBA00022842"/>
    </source>
</evidence>
<dbReference type="InterPro" id="IPR013546">
    <property type="entry name" value="PII_UdlTrfase/GS_AdlTrfase"/>
</dbReference>
<evidence type="ECO:0000256" key="7">
    <source>
        <dbReference type="HAMAP-Rule" id="MF_00802"/>
    </source>
</evidence>
<feature type="domain" description="PII-uridylyltransferase/Glutamine-synthetase adenylyltransferase" evidence="10">
    <location>
        <begin position="876"/>
        <end position="997"/>
    </location>
</feature>
<dbReference type="SUPFAM" id="SSF81301">
    <property type="entry name" value="Nucleotidyltransferase"/>
    <property type="match status" value="2"/>
</dbReference>
<keyword evidence="6 7" id="KW-0511">Multifunctional enzyme</keyword>
<gene>
    <name evidence="7" type="primary">glnE</name>
    <name evidence="11" type="ORF">JTZ10_10710</name>
</gene>
<feature type="region of interest" description="Adenylyl transferase" evidence="7">
    <location>
        <begin position="504"/>
        <end position="1003"/>
    </location>
</feature>
<comment type="catalytic activity">
    <reaction evidence="7">
        <text>[glutamine synthetase]-L-tyrosine + ATP = [glutamine synthetase]-O(4)-(5'-adenylyl)-L-tyrosine + diphosphate</text>
        <dbReference type="Rhea" id="RHEA:18589"/>
        <dbReference type="Rhea" id="RHEA-COMP:10660"/>
        <dbReference type="Rhea" id="RHEA-COMP:10661"/>
        <dbReference type="ChEBI" id="CHEBI:30616"/>
        <dbReference type="ChEBI" id="CHEBI:33019"/>
        <dbReference type="ChEBI" id="CHEBI:46858"/>
        <dbReference type="ChEBI" id="CHEBI:83624"/>
        <dbReference type="EC" id="2.7.7.42"/>
    </reaction>
</comment>
<evidence type="ECO:0000256" key="1">
    <source>
        <dbReference type="ARBA" id="ARBA00022679"/>
    </source>
</evidence>
<dbReference type="NCBIfam" id="NF010707">
    <property type="entry name" value="PRK14109.1"/>
    <property type="match status" value="1"/>
</dbReference>
<feature type="domain" description="Glutamate-ammonia ligase adenylyltransferase repeated" evidence="9">
    <location>
        <begin position="151"/>
        <end position="321"/>
    </location>
</feature>
<dbReference type="PANTHER" id="PTHR30621:SF0">
    <property type="entry name" value="BIFUNCTIONAL GLUTAMINE SYNTHETASE ADENYLYLTRANSFERASE_ADENYLYL-REMOVING ENZYME"/>
    <property type="match status" value="1"/>
</dbReference>
<sequence length="1003" mass="110371">MTRRPGRSAVPSAGRLGLLDTSAPQHLAELGWNTPESVDVLWALSRAPDADLALRTLVRLRGAVEGEWSEIDSTLRTNKSFRGRLFGVIGSSDALADHLVAEPSAWRLLLADELPGRDEVDRRMLESVGAETVPGEVEKGNRVYRAKLTGPKSVVALRLAYRNLLLQLAAHDVASTVEDEPVMWLPEVGAYLSDLADAALTAALAVAFTEVCGDGPIPVRIAVIAMGKCGARELNYVSDVDVIFVSDPADGVASRIAGEMMRIGSLAFFEVDAALRPEGKSGALTRTLDSHVAYYERWAKTWEFQALLKSRAMTGDMELANEYIAAVKPMVWKAAERPDFVPEVQKMRRRVESLVPEGERERNLKLGQGSLRDVEFAVQLLQMVHGRVDEKLRVMPTVDALAALTAGGYVGRDDGANLSASYQFLRLLEHRLQLQKLKRTHLLPKPDDTEGLRWLARAAHIRREGELDATGVLREQIRHQTLRVRRLHQKLFYRPLLEAVTRFKPDELTLSDESAERRLAALGYAMPDRALSHIRALSNAPGRRGQIQLLILPQLLEHIGDTPDPDAGLLNYRRLCEALEDKDWFLRLLRDDGVVAERLMKVLGTSEFIANMLMRSPEVIHQYSDGPDGPKLCAIRPEDVAKGLIASTVRQEDMKRAVAVARSHRRAELVRVASADVLGLMDVPTVCKALSSVWAAVLNAALTVAIDISERDRGKPAPARIAVIGMGRLGGGELGYGSDADVLFVCQPNRDTDEAEAVKWSQTIAETVRSALGSPSADPPLEVDTGLRPEGRNGPVVRTLAAYSAYYAQWAQPWEVQALLRAHQVAGDEALGIDFLHMIDHVRYPVGGVSNEAVKEIRRIKARVDAERLPRGADPATHTKLGRGGLADIEWTVQLLQLRYAHRYRSLHNTSTLESLDAIGAAELLSENDVALLKNAWITATKARNALVLVRGKPVDQLPGPGKQLRQIAYAAGWPQDKASDFLENYLRVTRRAKAVVLKVFGA</sequence>
<dbReference type="EC" id="2.7.7.89" evidence="7"/>
<keyword evidence="3 7" id="KW-0547">Nucleotide-binding</keyword>
<dbReference type="GO" id="GO:0005829">
    <property type="term" value="C:cytosol"/>
    <property type="evidence" value="ECO:0007669"/>
    <property type="project" value="TreeGrafter"/>
</dbReference>
<feature type="domain" description="PII-uridylyltransferase/Glutamine-synthetase adenylyltransferase" evidence="10">
    <location>
        <begin position="346"/>
        <end position="492"/>
    </location>
</feature>
<dbReference type="Gene3D" id="1.20.120.330">
    <property type="entry name" value="Nucleotidyltransferases domain 2"/>
    <property type="match status" value="2"/>
</dbReference>
<dbReference type="Pfam" id="PF03710">
    <property type="entry name" value="GlnE"/>
    <property type="match status" value="2"/>
</dbReference>
<comment type="function">
    <text evidence="7">Involved in the regulation of glutamine synthetase GlnA, a key enzyme in the process to assimilate ammonia. When cellular nitrogen levels are high, the C-terminal adenylyl transferase (AT) inactivates GlnA by covalent transfer of an adenylyl group from ATP to specific tyrosine residue of GlnA, thus reducing its activity. Conversely, when nitrogen levels are low, the N-terminal adenylyl removase (AR) activates GlnA by removing the adenylyl group by phosphorolysis, increasing its activity. The regulatory region of GlnE binds the signal transduction protein PII (GlnB) which indicates the nitrogen status of the cell.</text>
</comment>
<dbReference type="GO" id="GO:0000287">
    <property type="term" value="F:magnesium ion binding"/>
    <property type="evidence" value="ECO:0007669"/>
    <property type="project" value="UniProtKB-UniRule"/>
</dbReference>
<dbReference type="GO" id="GO:0005524">
    <property type="term" value="F:ATP binding"/>
    <property type="evidence" value="ECO:0007669"/>
    <property type="project" value="UniProtKB-UniRule"/>
</dbReference>
<comment type="similarity">
    <text evidence="7">Belongs to the GlnE family.</text>
</comment>
<dbReference type="Pfam" id="PF08335">
    <property type="entry name" value="GlnD_UR_UTase"/>
    <property type="match status" value="2"/>
</dbReference>
<feature type="region of interest" description="Disordered" evidence="8">
    <location>
        <begin position="771"/>
        <end position="790"/>
    </location>
</feature>
<dbReference type="EMBL" id="JAFFGU010000004">
    <property type="protein sequence ID" value="MBM7278234.1"/>
    <property type="molecule type" value="Genomic_DNA"/>
</dbReference>
<evidence type="ECO:0000313" key="11">
    <source>
        <dbReference type="EMBL" id="MBM7278234.1"/>
    </source>
</evidence>
<evidence type="ECO:0000256" key="6">
    <source>
        <dbReference type="ARBA" id="ARBA00023268"/>
    </source>
</evidence>
<feature type="region of interest" description="Adenylyl removase" evidence="7">
    <location>
        <begin position="1"/>
        <end position="496"/>
    </location>
</feature>
<comment type="cofactor">
    <cofactor evidence="7">
        <name>Mg(2+)</name>
        <dbReference type="ChEBI" id="CHEBI:18420"/>
    </cofactor>
</comment>
<keyword evidence="1 7" id="KW-0808">Transferase</keyword>
<comment type="caution">
    <text evidence="11">The sequence shown here is derived from an EMBL/GenBank/DDBJ whole genome shotgun (WGS) entry which is preliminary data.</text>
</comment>
<keyword evidence="4 7" id="KW-0067">ATP-binding</keyword>
<keyword evidence="5 7" id="KW-0460">Magnesium</keyword>
<evidence type="ECO:0000256" key="2">
    <source>
        <dbReference type="ARBA" id="ARBA00022695"/>
    </source>
</evidence>